<evidence type="ECO:0000313" key="2">
    <source>
        <dbReference type="EMBL" id="MEK8053010.1"/>
    </source>
</evidence>
<reference evidence="2 3" key="1">
    <citation type="submission" date="2024-04" db="EMBL/GenBank/DDBJ databases">
        <title>Novel species of the genus Ideonella isolated from streams.</title>
        <authorList>
            <person name="Lu H."/>
        </authorList>
    </citation>
    <scope>NUCLEOTIDE SEQUENCE [LARGE SCALE GENOMIC DNA]</scope>
    <source>
        <strain evidence="2 3">DXS22W</strain>
    </source>
</reference>
<dbReference type="Proteomes" id="UP001365405">
    <property type="component" value="Unassembled WGS sequence"/>
</dbReference>
<sequence length="399" mass="44378">MSANRKKTCFVISPIGGEGTDVRQGADDFLELLVAPALEKYTFEVIRGDRIANSSTITSDIVRLVQESDLCIIDLTGNNPNVFYECGRRHETGRPFIQMVSRASETPLPFDVSGIRTVTYDLTSPRAVLDSQRKLQEFIDALVASGFEAGSSGESLSSLAQAIERIERKVSALLSSPQASQHSRESESGDDDIDIKDIVAGPQEGFLRAFKRGDMDRALGQLARLKKAVSPLEYLSALALVVSVGNERAFELMDEIKESILKRPEDFVDRDKMMTAIGQALQSCFTNTGDLERGMQFIEALCSRLLPEDAFERKTKAFIANKVGMVAWAADQYDKCIQFTKLALDFHDEPAYAYNLSLVYDHLDRDTERDAALKRLAAMPNLDPDHVRMLRKHGMQPGR</sequence>
<evidence type="ECO:0008006" key="4">
    <source>
        <dbReference type="Google" id="ProtNLM"/>
    </source>
</evidence>
<evidence type="ECO:0000313" key="3">
    <source>
        <dbReference type="Proteomes" id="UP001365405"/>
    </source>
</evidence>
<proteinExistence type="predicted"/>
<organism evidence="2 3">
    <name type="scientific">Pseudaquabacterium inlustre</name>
    <dbReference type="NCBI Taxonomy" id="2984192"/>
    <lineage>
        <taxon>Bacteria</taxon>
        <taxon>Pseudomonadati</taxon>
        <taxon>Pseudomonadota</taxon>
        <taxon>Betaproteobacteria</taxon>
        <taxon>Burkholderiales</taxon>
        <taxon>Sphaerotilaceae</taxon>
        <taxon>Pseudaquabacterium</taxon>
    </lineage>
</organism>
<dbReference type="RefSeq" id="WP_341412743.1">
    <property type="nucleotide sequence ID" value="NZ_JBBUTH010000010.1"/>
</dbReference>
<dbReference type="EMBL" id="JBBUTH010000010">
    <property type="protein sequence ID" value="MEK8053010.1"/>
    <property type="molecule type" value="Genomic_DNA"/>
</dbReference>
<evidence type="ECO:0000256" key="1">
    <source>
        <dbReference type="SAM" id="MobiDB-lite"/>
    </source>
</evidence>
<feature type="region of interest" description="Disordered" evidence="1">
    <location>
        <begin position="174"/>
        <end position="193"/>
    </location>
</feature>
<accession>A0ABU9CQI9</accession>
<comment type="caution">
    <text evidence="2">The sequence shown here is derived from an EMBL/GenBank/DDBJ whole genome shotgun (WGS) entry which is preliminary data.</text>
</comment>
<keyword evidence="3" id="KW-1185">Reference proteome</keyword>
<gene>
    <name evidence="2" type="ORF">AACH10_22345</name>
</gene>
<name>A0ABU9CQI9_9BURK</name>
<protein>
    <recommendedName>
        <fullName evidence="4">Tetratricopeptide repeat protein</fullName>
    </recommendedName>
</protein>